<dbReference type="InterPro" id="IPR058355">
    <property type="entry name" value="DUF8042"/>
</dbReference>
<feature type="domain" description="DUF8042" evidence="1">
    <location>
        <begin position="2"/>
        <end position="115"/>
    </location>
</feature>
<organism evidence="2">
    <name type="scientific">Proteinivorax tanatarense</name>
    <dbReference type="NCBI Taxonomy" id="1260629"/>
    <lineage>
        <taxon>Bacteria</taxon>
        <taxon>Bacillati</taxon>
        <taxon>Bacillota</taxon>
        <taxon>Clostridia</taxon>
        <taxon>Eubacteriales</taxon>
        <taxon>Proteinivoracaceae</taxon>
        <taxon>Proteinivorax</taxon>
    </lineage>
</organism>
<dbReference type="Pfam" id="PF26154">
    <property type="entry name" value="DUF8042"/>
    <property type="match status" value="1"/>
</dbReference>
<proteinExistence type="predicted"/>
<reference evidence="2" key="1">
    <citation type="journal article" date="2013" name="Extremophiles">
        <title>Proteinivorax tanatarense gen. nov., sp. nov., an anaerobic, haloalkaliphilic, proteolytic bacterium isolated from a decaying algal bloom, and proposal of Proteinivoraceae fam. nov.</title>
        <authorList>
            <person name="Kevbrin V."/>
            <person name="Boltyanskaya Y."/>
            <person name="Zhilina T."/>
            <person name="Kolganova T."/>
            <person name="Lavrentjeva E."/>
            <person name="Kuznetsov B."/>
        </authorList>
    </citation>
    <scope>NUCLEOTIDE SEQUENCE</scope>
    <source>
        <strain evidence="2">Z-910T</strain>
    </source>
</reference>
<reference evidence="2" key="2">
    <citation type="submission" date="2024-06" db="EMBL/GenBank/DDBJ databases">
        <authorList>
            <person name="Petrova K.O."/>
            <person name="Toshchakov S.V."/>
            <person name="Boltjanskaja Y.V."/>
            <person name="Kevbrin V."/>
        </authorList>
    </citation>
    <scope>NUCLEOTIDE SEQUENCE</scope>
    <source>
        <strain evidence="2">Z-910T</strain>
    </source>
</reference>
<evidence type="ECO:0000313" key="2">
    <source>
        <dbReference type="EMBL" id="XBX75392.1"/>
    </source>
</evidence>
<dbReference type="RefSeq" id="WP_350344137.1">
    <property type="nucleotide sequence ID" value="NZ_CP158367.1"/>
</dbReference>
<gene>
    <name evidence="2" type="ORF">PRVXT_000511</name>
</gene>
<evidence type="ECO:0000259" key="1">
    <source>
        <dbReference type="Pfam" id="PF26154"/>
    </source>
</evidence>
<dbReference type="AlphaFoldDB" id="A0AAU7VN75"/>
<name>A0AAU7VN75_9FIRM</name>
<accession>A0AAU7VN75</accession>
<dbReference type="EMBL" id="CP158367">
    <property type="protein sequence ID" value="XBX75392.1"/>
    <property type="molecule type" value="Genomic_DNA"/>
</dbReference>
<sequence length="120" mass="13644">MTNEDLKVVENTLELLETMEEGINYVIKNFKPEEAMGMLMDIVNAFASIEEAVGNLLPKLPENEIVSKNTKLKDSLEVVIGDYESNNGQKAIDLIQNNLAPMFNEWKEEIESHLRKYVAN</sequence>
<protein>
    <recommendedName>
        <fullName evidence="1">DUF8042 domain-containing protein</fullName>
    </recommendedName>
</protein>